<organism evidence="1 2">
    <name type="scientific">Physocladia obscura</name>
    <dbReference type="NCBI Taxonomy" id="109957"/>
    <lineage>
        <taxon>Eukaryota</taxon>
        <taxon>Fungi</taxon>
        <taxon>Fungi incertae sedis</taxon>
        <taxon>Chytridiomycota</taxon>
        <taxon>Chytridiomycota incertae sedis</taxon>
        <taxon>Chytridiomycetes</taxon>
        <taxon>Chytridiales</taxon>
        <taxon>Chytriomycetaceae</taxon>
        <taxon>Physocladia</taxon>
    </lineage>
</organism>
<name>A0AAD5XII8_9FUNG</name>
<protein>
    <recommendedName>
        <fullName evidence="3">F-box domain-containing protein</fullName>
    </recommendedName>
</protein>
<evidence type="ECO:0000313" key="2">
    <source>
        <dbReference type="Proteomes" id="UP001211907"/>
    </source>
</evidence>
<gene>
    <name evidence="1" type="ORF">HK100_007999</name>
</gene>
<sequence>MARTARKQSPPPPTTEEVSQFIRGRFATKLTKDGLVYLVSRGLLDMPPEVLTNYLTPFLGLESVVELAQSCKALRSLFGAWLVQESLVHLPNKSLSLVPQTLHWKLYEELWCAQLGGTGFAESNHDVVLSTIIALIRLYYFVIQNRLRAIPWGQGKFDWKAAVTHLKLTVSSSLLSKQQEMKLSLMSLGKKLLDNVEQMKTLPSDKWVFVGRIPNNIEFEAQNLTDFQQLLEFHPIGAIENDFRGGMALIPFDLAIFLRWFVHDYQRLSDALEPSGSLFHHRDHLRRWGHLTPPSFDGTIPSMFAQIFDALPAGIHQMTGGEKINDKILWMFSRLPAKPLFNSDEEYALRDEYVWTCLDAHESPNLLLLLFPHFGESSTRDSETNDEYNKHYVSATKMFIDCSFGTQTGTSYGNVLTANAAGVGLPTGKDGLPFCKTVSRWWDPKFFSMCGLDLE</sequence>
<proteinExistence type="predicted"/>
<keyword evidence="2" id="KW-1185">Reference proteome</keyword>
<comment type="caution">
    <text evidence="1">The sequence shown here is derived from an EMBL/GenBank/DDBJ whole genome shotgun (WGS) entry which is preliminary data.</text>
</comment>
<accession>A0AAD5XII8</accession>
<reference evidence="1" key="1">
    <citation type="submission" date="2020-05" db="EMBL/GenBank/DDBJ databases">
        <title>Phylogenomic resolution of chytrid fungi.</title>
        <authorList>
            <person name="Stajich J.E."/>
            <person name="Amses K."/>
            <person name="Simmons R."/>
            <person name="Seto K."/>
            <person name="Myers J."/>
            <person name="Bonds A."/>
            <person name="Quandt C.A."/>
            <person name="Barry K."/>
            <person name="Liu P."/>
            <person name="Grigoriev I."/>
            <person name="Longcore J.E."/>
            <person name="James T.Y."/>
        </authorList>
    </citation>
    <scope>NUCLEOTIDE SEQUENCE</scope>
    <source>
        <strain evidence="1">JEL0513</strain>
    </source>
</reference>
<dbReference type="AlphaFoldDB" id="A0AAD5XII8"/>
<dbReference type="Proteomes" id="UP001211907">
    <property type="component" value="Unassembled WGS sequence"/>
</dbReference>
<evidence type="ECO:0000313" key="1">
    <source>
        <dbReference type="EMBL" id="KAJ3130552.1"/>
    </source>
</evidence>
<dbReference type="EMBL" id="JADGJH010000383">
    <property type="protein sequence ID" value="KAJ3130552.1"/>
    <property type="molecule type" value="Genomic_DNA"/>
</dbReference>
<evidence type="ECO:0008006" key="3">
    <source>
        <dbReference type="Google" id="ProtNLM"/>
    </source>
</evidence>